<evidence type="ECO:0000313" key="3">
    <source>
        <dbReference type="Proteomes" id="UP001595767"/>
    </source>
</evidence>
<dbReference type="EMBL" id="JBHSBA010000015">
    <property type="protein sequence ID" value="MFC4127920.1"/>
    <property type="molecule type" value="Genomic_DNA"/>
</dbReference>
<evidence type="ECO:0000256" key="1">
    <source>
        <dbReference type="SAM" id="MobiDB-lite"/>
    </source>
</evidence>
<dbReference type="Proteomes" id="UP001595767">
    <property type="component" value="Unassembled WGS sequence"/>
</dbReference>
<organism evidence="2 3">
    <name type="scientific">Nocardia rhizosphaerae</name>
    <dbReference type="NCBI Taxonomy" id="1691571"/>
    <lineage>
        <taxon>Bacteria</taxon>
        <taxon>Bacillati</taxon>
        <taxon>Actinomycetota</taxon>
        <taxon>Actinomycetes</taxon>
        <taxon>Mycobacteriales</taxon>
        <taxon>Nocardiaceae</taxon>
        <taxon>Nocardia</taxon>
    </lineage>
</organism>
<accession>A0ABV8LAP5</accession>
<reference evidence="3" key="1">
    <citation type="journal article" date="2019" name="Int. J. Syst. Evol. Microbiol.">
        <title>The Global Catalogue of Microorganisms (GCM) 10K type strain sequencing project: providing services to taxonomists for standard genome sequencing and annotation.</title>
        <authorList>
            <consortium name="The Broad Institute Genomics Platform"/>
            <consortium name="The Broad Institute Genome Sequencing Center for Infectious Disease"/>
            <person name="Wu L."/>
            <person name="Ma J."/>
        </authorList>
    </citation>
    <scope>NUCLEOTIDE SEQUENCE [LARGE SCALE GENOMIC DNA]</scope>
    <source>
        <strain evidence="3">CGMCC 4.7204</strain>
    </source>
</reference>
<keyword evidence="3" id="KW-1185">Reference proteome</keyword>
<sequence length="275" mass="30302">MWDYATRYGRPLHGELVYAGRFLVDAEVDQRPSQTINVVTAYSTRTWLSQRSAAWDFIGAFTDPHVWEPFMSHIDFHHAAVADYEVGGRAYGVFAHDWRRVGIPEWLELTNDRVVEPGIARPTPPEPELVLSQPEFADAVRSALRELGRGGNLDGNPLLRSRVVRTGQRPATGAALRDLLVTIIGGLGEDPRAGRLHRVLDRTYLRPAPHAGTRRRNPRSAVLHLPPPPGPGARPGERADVEARTVRTVGCAVPNGGSAATWCARGRSRIRRVGG</sequence>
<feature type="region of interest" description="Disordered" evidence="1">
    <location>
        <begin position="208"/>
        <end position="238"/>
    </location>
</feature>
<name>A0ABV8LAP5_9NOCA</name>
<proteinExistence type="predicted"/>
<dbReference type="RefSeq" id="WP_378553641.1">
    <property type="nucleotide sequence ID" value="NZ_JBHSBA010000015.1"/>
</dbReference>
<protein>
    <submittedName>
        <fullName evidence="2">Uncharacterized protein</fullName>
    </submittedName>
</protein>
<comment type="caution">
    <text evidence="2">The sequence shown here is derived from an EMBL/GenBank/DDBJ whole genome shotgun (WGS) entry which is preliminary data.</text>
</comment>
<evidence type="ECO:0000313" key="2">
    <source>
        <dbReference type="EMBL" id="MFC4127920.1"/>
    </source>
</evidence>
<gene>
    <name evidence="2" type="ORF">ACFOW8_23625</name>
</gene>